<gene>
    <name evidence="2" type="ordered locus">Oter_0546</name>
</gene>
<accession>B1ZSH9</accession>
<name>B1ZSH9_OPITP</name>
<organism evidence="2 3">
    <name type="scientific">Opitutus terrae (strain DSM 11246 / JCM 15787 / PB90-1)</name>
    <dbReference type="NCBI Taxonomy" id="452637"/>
    <lineage>
        <taxon>Bacteria</taxon>
        <taxon>Pseudomonadati</taxon>
        <taxon>Verrucomicrobiota</taxon>
        <taxon>Opitutia</taxon>
        <taxon>Opitutales</taxon>
        <taxon>Opitutaceae</taxon>
        <taxon>Opitutus</taxon>
    </lineage>
</organism>
<dbReference type="GO" id="GO:0003677">
    <property type="term" value="F:DNA binding"/>
    <property type="evidence" value="ECO:0007669"/>
    <property type="project" value="InterPro"/>
</dbReference>
<keyword evidence="2" id="KW-0540">Nuclease</keyword>
<evidence type="ECO:0000313" key="2">
    <source>
        <dbReference type="EMBL" id="ACB73836.1"/>
    </source>
</evidence>
<dbReference type="KEGG" id="ote:Oter_0546"/>
<proteinExistence type="predicted"/>
<dbReference type="REBASE" id="17720">
    <property type="entry name" value="OtePBMcrBP"/>
</dbReference>
<reference evidence="2 3" key="1">
    <citation type="journal article" date="2011" name="J. Bacteriol.">
        <title>Genome sequence of the verrucomicrobium Opitutus terrae PB90-1, an abundant inhabitant of rice paddy soil ecosystems.</title>
        <authorList>
            <person name="van Passel M.W."/>
            <person name="Kant R."/>
            <person name="Palva A."/>
            <person name="Copeland A."/>
            <person name="Lucas S."/>
            <person name="Lapidus A."/>
            <person name="Glavina del Rio T."/>
            <person name="Pitluck S."/>
            <person name="Goltsman E."/>
            <person name="Clum A."/>
            <person name="Sun H."/>
            <person name="Schmutz J."/>
            <person name="Larimer F.W."/>
            <person name="Land M.L."/>
            <person name="Hauser L."/>
            <person name="Kyrpides N."/>
            <person name="Mikhailova N."/>
            <person name="Richardson P.P."/>
            <person name="Janssen P.H."/>
            <person name="de Vos W.M."/>
            <person name="Smidt H."/>
        </authorList>
    </citation>
    <scope>NUCLEOTIDE SEQUENCE [LARGE SCALE GENOMIC DNA]</scope>
    <source>
        <strain evidence="3">DSM 11246 / JCM 15787 / PB90-1</strain>
    </source>
</reference>
<evidence type="ECO:0000259" key="1">
    <source>
        <dbReference type="Pfam" id="PF01844"/>
    </source>
</evidence>
<protein>
    <submittedName>
        <fullName evidence="2">Restriction endonuclease-like protein</fullName>
    </submittedName>
</protein>
<dbReference type="Pfam" id="PF01844">
    <property type="entry name" value="HNH"/>
    <property type="match status" value="1"/>
</dbReference>
<dbReference type="Gene3D" id="1.10.260.40">
    <property type="entry name" value="lambda repressor-like DNA-binding domains"/>
    <property type="match status" value="1"/>
</dbReference>
<dbReference type="eggNOG" id="COG3183">
    <property type="taxonomic scope" value="Bacteria"/>
</dbReference>
<dbReference type="InterPro" id="IPR001387">
    <property type="entry name" value="Cro/C1-type_HTH"/>
</dbReference>
<dbReference type="CDD" id="cd00093">
    <property type="entry name" value="HTH_XRE"/>
    <property type="match status" value="1"/>
</dbReference>
<dbReference type="InterPro" id="IPR003615">
    <property type="entry name" value="HNH_nuc"/>
</dbReference>
<keyword evidence="3" id="KW-1185">Reference proteome</keyword>
<dbReference type="SUPFAM" id="SSF47413">
    <property type="entry name" value="lambda repressor-like DNA-binding domains"/>
    <property type="match status" value="1"/>
</dbReference>
<dbReference type="InterPro" id="IPR010982">
    <property type="entry name" value="Lambda_DNA-bd_dom_sf"/>
</dbReference>
<keyword evidence="2" id="KW-0255">Endonuclease</keyword>
<dbReference type="Proteomes" id="UP000007013">
    <property type="component" value="Chromosome"/>
</dbReference>
<sequence length="261" mass="29276">MARKNPIAHSEMEVGGRLRNIREWSYLAQTQFALILEIGRERLASYEAGRVPLPFRIGERVCDRWCVNPFWLAEGMKPRMGLYYFSVNEKVLRKTRSFRDVVGLALGAGHDARTRTDRNPPAIHARKAAGVEILPAGDLVRGDFEEPEGFFRPGVATVVIDRLEHDPFARRACIEHYGSVCQACGMRFDKVYGKIGAGFIEVHRLRPVSRPVDSADPVKELIPLCSNCHRMIHRRSPALSVAELRECLDLRGAAKSDGAAI</sequence>
<evidence type="ECO:0000313" key="3">
    <source>
        <dbReference type="Proteomes" id="UP000007013"/>
    </source>
</evidence>
<keyword evidence="2" id="KW-0378">Hydrolase</keyword>
<dbReference type="InterPro" id="IPR002711">
    <property type="entry name" value="HNH"/>
</dbReference>
<dbReference type="AlphaFoldDB" id="B1ZSH9"/>
<feature type="domain" description="HNH" evidence="1">
    <location>
        <begin position="181"/>
        <end position="235"/>
    </location>
</feature>
<dbReference type="EMBL" id="CP001032">
    <property type="protein sequence ID" value="ACB73836.1"/>
    <property type="molecule type" value="Genomic_DNA"/>
</dbReference>
<dbReference type="HOGENOM" id="CLU_1064918_0_0_0"/>
<dbReference type="GO" id="GO:0004519">
    <property type="term" value="F:endonuclease activity"/>
    <property type="evidence" value="ECO:0007669"/>
    <property type="project" value="UniProtKB-KW"/>
</dbReference>
<dbReference type="CDD" id="cd00085">
    <property type="entry name" value="HNHc"/>
    <property type="match status" value="1"/>
</dbReference>
<dbReference type="eggNOG" id="COG1396">
    <property type="taxonomic scope" value="Bacteria"/>
</dbReference>
<dbReference type="GO" id="GO:0008270">
    <property type="term" value="F:zinc ion binding"/>
    <property type="evidence" value="ECO:0007669"/>
    <property type="project" value="InterPro"/>
</dbReference>